<sequence length="137" mass="15984">MDYYKKQLKKNIAPPPRDISAGDKKDKLLVDIHSKNSFKAKKYSVSFHNIPTESNLVIDFNIESSFRSAGIFLGKERNNNSMLCKIYRIKGKHSYSEYIMEIAPKVDSILMVALGIMFMDKYEDFKSSNRKVRYNYH</sequence>
<dbReference type="InterPro" id="IPR007612">
    <property type="entry name" value="LOR"/>
</dbReference>
<accession>A0A1Y1VD31</accession>
<comment type="caution">
    <text evidence="1">The sequence shown here is derived from an EMBL/GenBank/DDBJ whole genome shotgun (WGS) entry which is preliminary data.</text>
</comment>
<name>A0A1Y1VD31_9FUNG</name>
<protein>
    <recommendedName>
        <fullName evidence="3">Tubby C-terminal domain-containing protein</fullName>
    </recommendedName>
</protein>
<dbReference type="Gene3D" id="2.40.160.200">
    <property type="entry name" value="LURP1-related"/>
    <property type="match status" value="1"/>
</dbReference>
<reference evidence="1 2" key="1">
    <citation type="submission" date="2016-08" db="EMBL/GenBank/DDBJ databases">
        <title>Genomes of anaerobic fungi encode conserved fungal cellulosomes for biomass hydrolysis.</title>
        <authorList>
            <consortium name="DOE Joint Genome Institute"/>
            <person name="Haitjema C.H."/>
            <person name="Gilmore S.P."/>
            <person name="Henske J.K."/>
            <person name="Solomon K.V."/>
            <person name="De Groot R."/>
            <person name="Kuo A."/>
            <person name="Mondo S.J."/>
            <person name="Salamov A.A."/>
            <person name="Labutti K."/>
            <person name="Zhao Z."/>
            <person name="Chiniquy J."/>
            <person name="Barry K."/>
            <person name="Brewer H.M."/>
            <person name="Purvine S.O."/>
            <person name="Wright A.T."/>
            <person name="Boxma B."/>
            <person name="Van Alen T."/>
            <person name="Hackstein J.H."/>
            <person name="Baker S.E."/>
            <person name="Grigoriev I.V."/>
            <person name="O'Malley M.A."/>
        </authorList>
    </citation>
    <scope>NUCLEOTIDE SEQUENCE [LARGE SCALE GENOMIC DNA]</scope>
    <source>
        <strain evidence="2">finn</strain>
    </source>
</reference>
<evidence type="ECO:0000313" key="2">
    <source>
        <dbReference type="Proteomes" id="UP000193719"/>
    </source>
</evidence>
<gene>
    <name evidence="1" type="ORF">BCR36DRAFT_411687</name>
</gene>
<evidence type="ECO:0000313" key="1">
    <source>
        <dbReference type="EMBL" id="ORX52245.1"/>
    </source>
</evidence>
<dbReference type="OrthoDB" id="10363193at2759"/>
<organism evidence="1 2">
    <name type="scientific">Piromyces finnis</name>
    <dbReference type="NCBI Taxonomy" id="1754191"/>
    <lineage>
        <taxon>Eukaryota</taxon>
        <taxon>Fungi</taxon>
        <taxon>Fungi incertae sedis</taxon>
        <taxon>Chytridiomycota</taxon>
        <taxon>Chytridiomycota incertae sedis</taxon>
        <taxon>Neocallimastigomycetes</taxon>
        <taxon>Neocallimastigales</taxon>
        <taxon>Neocallimastigaceae</taxon>
        <taxon>Piromyces</taxon>
    </lineage>
</organism>
<dbReference type="Pfam" id="PF04525">
    <property type="entry name" value="LOR"/>
    <property type="match status" value="1"/>
</dbReference>
<dbReference type="AlphaFoldDB" id="A0A1Y1VD31"/>
<dbReference type="EMBL" id="MCFH01000016">
    <property type="protein sequence ID" value="ORX52245.1"/>
    <property type="molecule type" value="Genomic_DNA"/>
</dbReference>
<proteinExistence type="predicted"/>
<reference evidence="1 2" key="2">
    <citation type="submission" date="2016-08" db="EMBL/GenBank/DDBJ databases">
        <title>Pervasive Adenine N6-methylation of Active Genes in Fungi.</title>
        <authorList>
            <consortium name="DOE Joint Genome Institute"/>
            <person name="Mondo S.J."/>
            <person name="Dannebaum R.O."/>
            <person name="Kuo R.C."/>
            <person name="Labutti K."/>
            <person name="Haridas S."/>
            <person name="Kuo A."/>
            <person name="Salamov A."/>
            <person name="Ahrendt S.R."/>
            <person name="Lipzen A."/>
            <person name="Sullivan W."/>
            <person name="Andreopoulos W.B."/>
            <person name="Clum A."/>
            <person name="Lindquist E."/>
            <person name="Daum C."/>
            <person name="Ramamoorthy G.K."/>
            <person name="Gryganskyi A."/>
            <person name="Culley D."/>
            <person name="Magnuson J.K."/>
            <person name="James T.Y."/>
            <person name="O'Malley M.A."/>
            <person name="Stajich J.E."/>
            <person name="Spatafora J.W."/>
            <person name="Visel A."/>
            <person name="Grigoriev I.V."/>
        </authorList>
    </citation>
    <scope>NUCLEOTIDE SEQUENCE [LARGE SCALE GENOMIC DNA]</scope>
    <source>
        <strain evidence="2">finn</strain>
    </source>
</reference>
<dbReference type="InterPro" id="IPR038595">
    <property type="entry name" value="LOR_sf"/>
</dbReference>
<evidence type="ECO:0008006" key="3">
    <source>
        <dbReference type="Google" id="ProtNLM"/>
    </source>
</evidence>
<dbReference type="Proteomes" id="UP000193719">
    <property type="component" value="Unassembled WGS sequence"/>
</dbReference>
<keyword evidence="2" id="KW-1185">Reference proteome</keyword>